<name>A0AA39J2I0_9AGAR</name>
<evidence type="ECO:0000313" key="3">
    <source>
        <dbReference type="EMBL" id="KAK0433243.1"/>
    </source>
</evidence>
<sequence length="151" mass="16887">MNSLIPLDMTIFFCSTVLPRVAWSLLTVPMSKELLFFSLQTDVVLASKNILIQNAKRKLAGCTTTMFLSARKEKTRFIVIPAGKPISILGGVCKGINSDGNEYMCINQRYNDASARTLYLPSLDIFARNSPDDVSEEKSNDEPSYRDTFSF</sequence>
<protein>
    <submittedName>
        <fullName evidence="3">Uncharacterized protein</fullName>
    </submittedName>
</protein>
<dbReference type="Proteomes" id="UP001175226">
    <property type="component" value="Unassembled WGS sequence"/>
</dbReference>
<organism evidence="3 4">
    <name type="scientific">Armillaria borealis</name>
    <dbReference type="NCBI Taxonomy" id="47425"/>
    <lineage>
        <taxon>Eukaryota</taxon>
        <taxon>Fungi</taxon>
        <taxon>Dikarya</taxon>
        <taxon>Basidiomycota</taxon>
        <taxon>Agaricomycotina</taxon>
        <taxon>Agaricomycetes</taxon>
        <taxon>Agaricomycetidae</taxon>
        <taxon>Agaricales</taxon>
        <taxon>Marasmiineae</taxon>
        <taxon>Physalacriaceae</taxon>
        <taxon>Armillaria</taxon>
    </lineage>
</organism>
<comment type="caution">
    <text evidence="3">The sequence shown here is derived from an EMBL/GenBank/DDBJ whole genome shotgun (WGS) entry which is preliminary data.</text>
</comment>
<evidence type="ECO:0000256" key="1">
    <source>
        <dbReference type="SAM" id="MobiDB-lite"/>
    </source>
</evidence>
<feature type="compositionally biased region" description="Basic and acidic residues" evidence="1">
    <location>
        <begin position="136"/>
        <end position="145"/>
    </location>
</feature>
<feature type="chain" id="PRO_5041350226" evidence="2">
    <location>
        <begin position="25"/>
        <end position="151"/>
    </location>
</feature>
<proteinExistence type="predicted"/>
<dbReference type="EMBL" id="JAUEPT010000083">
    <property type="protein sequence ID" value="KAK0433243.1"/>
    <property type="molecule type" value="Genomic_DNA"/>
</dbReference>
<dbReference type="AlphaFoldDB" id="A0AA39J2I0"/>
<accession>A0AA39J2I0</accession>
<evidence type="ECO:0000313" key="4">
    <source>
        <dbReference type="Proteomes" id="UP001175226"/>
    </source>
</evidence>
<keyword evidence="4" id="KW-1185">Reference proteome</keyword>
<reference evidence="3" key="1">
    <citation type="submission" date="2023-06" db="EMBL/GenBank/DDBJ databases">
        <authorList>
            <consortium name="Lawrence Berkeley National Laboratory"/>
            <person name="Ahrendt S."/>
            <person name="Sahu N."/>
            <person name="Indic B."/>
            <person name="Wong-Bajracharya J."/>
            <person name="Merenyi Z."/>
            <person name="Ke H.-M."/>
            <person name="Monk M."/>
            <person name="Kocsube S."/>
            <person name="Drula E."/>
            <person name="Lipzen A."/>
            <person name="Balint B."/>
            <person name="Henrissat B."/>
            <person name="Andreopoulos B."/>
            <person name="Martin F.M."/>
            <person name="Harder C.B."/>
            <person name="Rigling D."/>
            <person name="Ford K.L."/>
            <person name="Foster G.D."/>
            <person name="Pangilinan J."/>
            <person name="Papanicolaou A."/>
            <person name="Barry K."/>
            <person name="LaButti K."/>
            <person name="Viragh M."/>
            <person name="Koriabine M."/>
            <person name="Yan M."/>
            <person name="Riley R."/>
            <person name="Champramary S."/>
            <person name="Plett K.L."/>
            <person name="Tsai I.J."/>
            <person name="Slot J."/>
            <person name="Sipos G."/>
            <person name="Plett J."/>
            <person name="Nagy L.G."/>
            <person name="Grigoriev I.V."/>
        </authorList>
    </citation>
    <scope>NUCLEOTIDE SEQUENCE</scope>
    <source>
        <strain evidence="3">FPL87.14</strain>
    </source>
</reference>
<feature type="signal peptide" evidence="2">
    <location>
        <begin position="1"/>
        <end position="24"/>
    </location>
</feature>
<gene>
    <name evidence="3" type="ORF">EV421DRAFT_1845693</name>
</gene>
<feature type="region of interest" description="Disordered" evidence="1">
    <location>
        <begin position="131"/>
        <end position="151"/>
    </location>
</feature>
<evidence type="ECO:0000256" key="2">
    <source>
        <dbReference type="SAM" id="SignalP"/>
    </source>
</evidence>
<keyword evidence="2" id="KW-0732">Signal</keyword>